<dbReference type="InterPro" id="IPR016555">
    <property type="entry name" value="PLipase_D_euk"/>
</dbReference>
<feature type="domain" description="PLD phosphodiesterase" evidence="8">
    <location>
        <begin position="649"/>
        <end position="676"/>
    </location>
</feature>
<dbReference type="SUPFAM" id="SSF56024">
    <property type="entry name" value="Phospholipase D/nuclease"/>
    <property type="match status" value="2"/>
</dbReference>
<evidence type="ECO:0000313" key="11">
    <source>
        <dbReference type="WBParaSite" id="HDID_0000201801-mRNA-1"/>
    </source>
</evidence>
<dbReference type="AlphaFoldDB" id="A0A158QCV7"/>
<dbReference type="GO" id="GO:0009395">
    <property type="term" value="P:phospholipid catabolic process"/>
    <property type="evidence" value="ECO:0007669"/>
    <property type="project" value="TreeGrafter"/>
</dbReference>
<dbReference type="GO" id="GO:0004630">
    <property type="term" value="F:phospholipase D activity"/>
    <property type="evidence" value="ECO:0007669"/>
    <property type="project" value="UniProtKB-EC"/>
</dbReference>
<name>A0A158QCV7_HYMDI</name>
<keyword evidence="5" id="KW-0442">Lipid degradation</keyword>
<dbReference type="PIRSF" id="PIRSF009376">
    <property type="entry name" value="Phospholipase_D_euk"/>
    <property type="match status" value="1"/>
</dbReference>
<reference evidence="9 10" key="2">
    <citation type="submission" date="2018-11" db="EMBL/GenBank/DDBJ databases">
        <authorList>
            <consortium name="Pathogen Informatics"/>
        </authorList>
    </citation>
    <scope>NUCLEOTIDE SEQUENCE [LARGE SCALE GENOMIC DNA]</scope>
</reference>
<evidence type="ECO:0000313" key="9">
    <source>
        <dbReference type="EMBL" id="VDL19480.1"/>
    </source>
</evidence>
<dbReference type="OrthoDB" id="14911at2759"/>
<protein>
    <recommendedName>
        <fullName evidence="2">phospholipase D</fullName>
        <ecNumber evidence="2">3.1.4.4</ecNumber>
    </recommendedName>
</protein>
<proteinExistence type="predicted"/>
<dbReference type="STRING" id="6216.A0A158QCV7"/>
<evidence type="ECO:0000256" key="5">
    <source>
        <dbReference type="ARBA" id="ARBA00022963"/>
    </source>
</evidence>
<feature type="compositionally biased region" description="Acidic residues" evidence="7">
    <location>
        <begin position="10"/>
        <end position="25"/>
    </location>
</feature>
<dbReference type="PANTHER" id="PTHR18896">
    <property type="entry name" value="PHOSPHOLIPASE D"/>
    <property type="match status" value="1"/>
</dbReference>
<evidence type="ECO:0000256" key="2">
    <source>
        <dbReference type="ARBA" id="ARBA00012027"/>
    </source>
</evidence>
<evidence type="ECO:0000256" key="7">
    <source>
        <dbReference type="SAM" id="MobiDB-lite"/>
    </source>
</evidence>
<keyword evidence="4" id="KW-0378">Hydrolase</keyword>
<feature type="domain" description="PLD phosphodiesterase" evidence="8">
    <location>
        <begin position="243"/>
        <end position="270"/>
    </location>
</feature>
<dbReference type="WBParaSite" id="HDID_0000201801-mRNA-1">
    <property type="protein sequence ID" value="HDID_0000201801-mRNA-1"/>
    <property type="gene ID" value="HDID_0000201801"/>
</dbReference>
<dbReference type="Pfam" id="PF13091">
    <property type="entry name" value="PLDc_2"/>
    <property type="match status" value="1"/>
</dbReference>
<evidence type="ECO:0000256" key="4">
    <source>
        <dbReference type="ARBA" id="ARBA00022801"/>
    </source>
</evidence>
<dbReference type="InterPro" id="IPR001736">
    <property type="entry name" value="PLipase_D/transphosphatidylase"/>
</dbReference>
<evidence type="ECO:0000256" key="1">
    <source>
        <dbReference type="ARBA" id="ARBA00000798"/>
    </source>
</evidence>
<keyword evidence="6" id="KW-0443">Lipid metabolism</keyword>
<sequence length="831" mass="95492">MKPHKFDQGGTEDEDVSLDSDSDEENGGRRRRKSMVGREGNAREDVSHGWCHYRRWRFCKVLLMDRCFDRETKKIGNLEFLQVRNLHSQITFSPVNFGTVHDWAGALNAAQSTNEAIDYIALNEHGSFAPMRTDSQIIVGIDGAAYMAAVADAIEAARYEIFITDWFLSPEIYLKRPYFNDRWRLDVLLKRKAEQGVRICILIYQEVKLVLNLNSRYTMKKLTSMHNNIHVIRHPSHIRDRTFNWSHHEKMVVVDQSVVFMGGIDLCYGRWDRPDHPILDVAIKSTSLELSRELHNCDSYNMEINESVVLSDDDIPSQRYSTEAKKIWSNVLSRKNNDLAALTADHTGLVASRDQGQFLFPGKDYVNWIYKKLNEVDKPEQSYIDRNTIPRMPWHDVGIGLNGKIVSDFARHFIQRWNALRKRKAKRERKRFSVSRIPPVLIPMEPANPKLAARLHKLGGVGSCCDSLISPQTALKTQALRSVSHWSLVSTRGAKANMIACRKDIDARVNTEHSIQDAYVKAISSAENFIYIENQYFISFMQDPDSSPSVRNKITQAIYDRVVRAYKEKKQFRVYIILPLLPAFKGIPGDKKTGVSIHTILHYTQLSLFKGTTALLPRLRLVVGDVDNYISICGLRKYQQWPDGRFITEQIYIHDKIMIVDDRKLIIGSANINDRSLLGERDSELGLYVEEIPSSKSKVGEGVIAKMRLRLMAEHLGVFCTDRPDLPFWCSNLLTEPVSDKFYLGVWRKTAYDNMKIFDKVFKCSPSNDIRKYLPNPPPTQGRQPRGVKFATMLGKVRGHLCEYPQEYLADEELTVPPFTKERLASEDIWI</sequence>
<dbReference type="PANTHER" id="PTHR18896:SF76">
    <property type="entry name" value="PHOSPHOLIPASE"/>
    <property type="match status" value="1"/>
</dbReference>
<dbReference type="InterPro" id="IPR015679">
    <property type="entry name" value="PLipase_D_fam"/>
</dbReference>
<evidence type="ECO:0000259" key="8">
    <source>
        <dbReference type="PROSITE" id="PS50035"/>
    </source>
</evidence>
<comment type="catalytic activity">
    <reaction evidence="1">
        <text>a 1,2-diacyl-sn-glycero-3-phosphocholine + H2O = a 1,2-diacyl-sn-glycero-3-phosphate + choline + H(+)</text>
        <dbReference type="Rhea" id="RHEA:14445"/>
        <dbReference type="ChEBI" id="CHEBI:15354"/>
        <dbReference type="ChEBI" id="CHEBI:15377"/>
        <dbReference type="ChEBI" id="CHEBI:15378"/>
        <dbReference type="ChEBI" id="CHEBI:57643"/>
        <dbReference type="ChEBI" id="CHEBI:58608"/>
        <dbReference type="EC" id="3.1.4.4"/>
    </reaction>
</comment>
<dbReference type="SMART" id="SM00155">
    <property type="entry name" value="PLDc"/>
    <property type="match status" value="2"/>
</dbReference>
<accession>A0A158QCV7</accession>
<gene>
    <name evidence="9" type="ORF">HDID_LOCUS2019</name>
</gene>
<keyword evidence="3" id="KW-0677">Repeat</keyword>
<dbReference type="CDD" id="cd09141">
    <property type="entry name" value="PLDc_vPLD1_2_yPLD_like_2"/>
    <property type="match status" value="1"/>
</dbReference>
<feature type="region of interest" description="Disordered" evidence="7">
    <location>
        <begin position="1"/>
        <end position="39"/>
    </location>
</feature>
<dbReference type="Pfam" id="PF00614">
    <property type="entry name" value="PLDc"/>
    <property type="match status" value="1"/>
</dbReference>
<dbReference type="EC" id="3.1.4.4" evidence="2"/>
<dbReference type="PROSITE" id="PS50035">
    <property type="entry name" value="PLD"/>
    <property type="match status" value="2"/>
</dbReference>
<organism evidence="11">
    <name type="scientific">Hymenolepis diminuta</name>
    <name type="common">Rat tapeworm</name>
    <dbReference type="NCBI Taxonomy" id="6216"/>
    <lineage>
        <taxon>Eukaryota</taxon>
        <taxon>Metazoa</taxon>
        <taxon>Spiralia</taxon>
        <taxon>Lophotrochozoa</taxon>
        <taxon>Platyhelminthes</taxon>
        <taxon>Cestoda</taxon>
        <taxon>Eucestoda</taxon>
        <taxon>Cyclophyllidea</taxon>
        <taxon>Hymenolepididae</taxon>
        <taxon>Hymenolepis</taxon>
    </lineage>
</organism>
<dbReference type="EMBL" id="UYSG01000441">
    <property type="protein sequence ID" value="VDL19480.1"/>
    <property type="molecule type" value="Genomic_DNA"/>
</dbReference>
<dbReference type="Gene3D" id="3.30.870.10">
    <property type="entry name" value="Endonuclease Chain A"/>
    <property type="match status" value="3"/>
</dbReference>
<dbReference type="GO" id="GO:0006654">
    <property type="term" value="P:phosphatidic acid biosynthetic process"/>
    <property type="evidence" value="ECO:0007669"/>
    <property type="project" value="InterPro"/>
</dbReference>
<evidence type="ECO:0000313" key="10">
    <source>
        <dbReference type="Proteomes" id="UP000274504"/>
    </source>
</evidence>
<dbReference type="Proteomes" id="UP000274504">
    <property type="component" value="Unassembled WGS sequence"/>
</dbReference>
<dbReference type="GO" id="GO:0035556">
    <property type="term" value="P:intracellular signal transduction"/>
    <property type="evidence" value="ECO:0007669"/>
    <property type="project" value="InterPro"/>
</dbReference>
<reference evidence="11" key="1">
    <citation type="submission" date="2016-04" db="UniProtKB">
        <authorList>
            <consortium name="WormBaseParasite"/>
        </authorList>
    </citation>
    <scope>IDENTIFICATION</scope>
</reference>
<evidence type="ECO:0000256" key="6">
    <source>
        <dbReference type="ARBA" id="ARBA00023098"/>
    </source>
</evidence>
<dbReference type="InterPro" id="IPR025202">
    <property type="entry name" value="PLD-like_dom"/>
</dbReference>
<evidence type="ECO:0000256" key="3">
    <source>
        <dbReference type="ARBA" id="ARBA00022737"/>
    </source>
</evidence>